<feature type="compositionally biased region" description="Basic and acidic residues" evidence="1">
    <location>
        <begin position="262"/>
        <end position="272"/>
    </location>
</feature>
<feature type="compositionally biased region" description="Polar residues" evidence="1">
    <location>
        <begin position="175"/>
        <end position="198"/>
    </location>
</feature>
<accession>T1P9B2</accession>
<protein>
    <submittedName>
        <fullName evidence="2">Alg9-like mannosyltransferase</fullName>
    </submittedName>
</protein>
<dbReference type="EMBL" id="KA645371">
    <property type="protein sequence ID" value="AFP60000.1"/>
    <property type="molecule type" value="mRNA"/>
</dbReference>
<feature type="compositionally biased region" description="Low complexity" evidence="1">
    <location>
        <begin position="159"/>
        <end position="174"/>
    </location>
</feature>
<keyword evidence="2" id="KW-0328">Glycosyltransferase</keyword>
<evidence type="ECO:0000313" key="2">
    <source>
        <dbReference type="EMBL" id="AFP60000.1"/>
    </source>
</evidence>
<keyword evidence="2" id="KW-0808">Transferase</keyword>
<reference evidence="2" key="1">
    <citation type="submission" date="2012-08" db="EMBL/GenBank/DDBJ databases">
        <title>Transcriptome of adult Musca domestica launches a platform for comparative house fly gene expression and characterization of differential gene expression among resistant and susceptible house flies.</title>
        <authorList>
            <person name="Liu N."/>
            <person name="Zhang L."/>
            <person name="Li M."/>
            <person name="Reid W."/>
        </authorList>
    </citation>
    <scope>NUCLEOTIDE SEQUENCE</scope>
    <source>
        <strain evidence="2">ALHF</strain>
        <tissue evidence="2">Whole body</tissue>
    </source>
</reference>
<feature type="compositionally biased region" description="Low complexity" evidence="1">
    <location>
        <begin position="244"/>
        <end position="257"/>
    </location>
</feature>
<feature type="region of interest" description="Disordered" evidence="1">
    <location>
        <begin position="1"/>
        <end position="27"/>
    </location>
</feature>
<organism evidence="2">
    <name type="scientific">Musca domestica</name>
    <name type="common">House fly</name>
    <dbReference type="NCBI Taxonomy" id="7370"/>
    <lineage>
        <taxon>Eukaryota</taxon>
        <taxon>Metazoa</taxon>
        <taxon>Ecdysozoa</taxon>
        <taxon>Arthropoda</taxon>
        <taxon>Hexapoda</taxon>
        <taxon>Insecta</taxon>
        <taxon>Pterygota</taxon>
        <taxon>Neoptera</taxon>
        <taxon>Endopterygota</taxon>
        <taxon>Diptera</taxon>
        <taxon>Brachycera</taxon>
        <taxon>Muscomorpha</taxon>
        <taxon>Muscoidea</taxon>
        <taxon>Muscidae</taxon>
        <taxon>Musca</taxon>
    </lineage>
</organism>
<feature type="region of interest" description="Disordered" evidence="1">
    <location>
        <begin position="159"/>
        <end position="198"/>
    </location>
</feature>
<sequence length="278" mass="28539">MATSPITVITTTASSSSHHSSAGNVSGPQMLTFKERTMSITSVTEEDDEPVSLLSERCRYISVSEEDENAIAEMVAETMVTSANAAAVTSAAATSSSLSMSLTMSATTAAPATTTTNQQTTVITEQPTATASKLELDLMLASADINTTLTDTITTTTQDNNENITTTTTQTNTTSSNIPHNPSALSSTTADVDASNSGYGDDVATPQIVVASTSSAASSSSATAAAAATPLFITPSSNEVADKSSPSIPTSIGTTTSEDSDEYRSLEPKDDTDFPISE</sequence>
<dbReference type="VEuPathDB" id="VectorBase:MDOA014556"/>
<proteinExistence type="evidence at transcript level"/>
<dbReference type="AlphaFoldDB" id="T1P9B2"/>
<dbReference type="VEuPathDB" id="VectorBase:MDOMA2_018329"/>
<feature type="region of interest" description="Disordered" evidence="1">
    <location>
        <begin position="235"/>
        <end position="278"/>
    </location>
</feature>
<evidence type="ECO:0000256" key="1">
    <source>
        <dbReference type="SAM" id="MobiDB-lite"/>
    </source>
</evidence>
<dbReference type="GO" id="GO:0016757">
    <property type="term" value="F:glycosyltransferase activity"/>
    <property type="evidence" value="ECO:0007669"/>
    <property type="project" value="UniProtKB-KW"/>
</dbReference>
<name>T1P9B2_MUSDO</name>